<name>I8XNT1_9BACE</name>
<evidence type="ECO:0000313" key="8">
    <source>
        <dbReference type="Proteomes" id="UP000003089"/>
    </source>
</evidence>
<dbReference type="EMBL" id="AGXS01000015">
    <property type="protein sequence ID" value="EIY52560.1"/>
    <property type="molecule type" value="Genomic_DNA"/>
</dbReference>
<organism evidence="7 8">
    <name type="scientific">Bacteroides nordii CL02T12C05</name>
    <dbReference type="NCBI Taxonomy" id="997884"/>
    <lineage>
        <taxon>Bacteria</taxon>
        <taxon>Pseudomonadati</taxon>
        <taxon>Bacteroidota</taxon>
        <taxon>Bacteroidia</taxon>
        <taxon>Bacteroidales</taxon>
        <taxon>Bacteroidaceae</taxon>
        <taxon>Bacteroides</taxon>
    </lineage>
</organism>
<reference evidence="7 8" key="1">
    <citation type="submission" date="2012-02" db="EMBL/GenBank/DDBJ databases">
        <title>The Genome Sequence of Bacteroides nordii CL02T12C05.</title>
        <authorList>
            <consortium name="The Broad Institute Genome Sequencing Platform"/>
            <person name="Earl A."/>
            <person name="Ward D."/>
            <person name="Feldgarden M."/>
            <person name="Gevers D."/>
            <person name="Zitomersky N.L."/>
            <person name="Coyne M.J."/>
            <person name="Comstock L.E."/>
            <person name="Young S.K."/>
            <person name="Zeng Q."/>
            <person name="Gargeya S."/>
            <person name="Fitzgerald M."/>
            <person name="Haas B."/>
            <person name="Abouelleil A."/>
            <person name="Alvarado L."/>
            <person name="Arachchi H.M."/>
            <person name="Berlin A."/>
            <person name="Chapman S.B."/>
            <person name="Gearin G."/>
            <person name="Goldberg J."/>
            <person name="Griggs A."/>
            <person name="Gujja S."/>
            <person name="Hansen M."/>
            <person name="Heiman D."/>
            <person name="Howarth C."/>
            <person name="Larimer J."/>
            <person name="Lui A."/>
            <person name="MacDonald P.J.P."/>
            <person name="McCowen C."/>
            <person name="Montmayeur A."/>
            <person name="Murphy C."/>
            <person name="Neiman D."/>
            <person name="Pearson M."/>
            <person name="Priest M."/>
            <person name="Roberts A."/>
            <person name="Saif S."/>
            <person name="Shea T."/>
            <person name="Sisk P."/>
            <person name="Stolte C."/>
            <person name="Sykes S."/>
            <person name="Wortman J."/>
            <person name="Nusbaum C."/>
            <person name="Birren B."/>
        </authorList>
    </citation>
    <scope>NUCLEOTIDE SEQUENCE [LARGE SCALE GENOMIC DNA]</scope>
    <source>
        <strain evidence="7 8">CL02T12C05</strain>
    </source>
</reference>
<dbReference type="SUPFAM" id="SSF48230">
    <property type="entry name" value="Chondroitin AC/alginate lyase"/>
    <property type="match status" value="1"/>
</dbReference>
<dbReference type="PANTHER" id="PTHR39210:SF1">
    <property type="entry name" value="HEPARIN-SULFATE LYASE"/>
    <property type="match status" value="1"/>
</dbReference>
<feature type="domain" description="Heparin-sulfate lyase N-terminal" evidence="6">
    <location>
        <begin position="100"/>
        <end position="320"/>
    </location>
</feature>
<evidence type="ECO:0000259" key="5">
    <source>
        <dbReference type="Pfam" id="PF07940"/>
    </source>
</evidence>
<dbReference type="eggNOG" id="COG5360">
    <property type="taxonomic scope" value="Bacteria"/>
</dbReference>
<dbReference type="InterPro" id="IPR012480">
    <property type="entry name" value="Hepar_II_III_C"/>
</dbReference>
<dbReference type="Pfam" id="PF07940">
    <property type="entry name" value="Hepar_II_III_C"/>
    <property type="match status" value="1"/>
</dbReference>
<dbReference type="Gene3D" id="2.70.98.70">
    <property type="match status" value="1"/>
</dbReference>
<accession>I8XNT1</accession>
<evidence type="ECO:0000256" key="3">
    <source>
        <dbReference type="ARBA" id="ARBA00022764"/>
    </source>
</evidence>
<evidence type="ECO:0000256" key="4">
    <source>
        <dbReference type="ARBA" id="ARBA00023239"/>
    </source>
</evidence>
<comment type="subcellular location">
    <subcellularLocation>
        <location evidence="1">Periplasm</location>
    </subcellularLocation>
</comment>
<keyword evidence="8" id="KW-1185">Reference proteome</keyword>
<dbReference type="HOGENOM" id="CLU_022012_1_0_10"/>
<evidence type="ECO:0000313" key="7">
    <source>
        <dbReference type="EMBL" id="EIY52560.1"/>
    </source>
</evidence>
<keyword evidence="4" id="KW-0456">Lyase</keyword>
<dbReference type="InterPro" id="IPR031680">
    <property type="entry name" value="Hepar_II_III_N"/>
</dbReference>
<sequence>MSLIVNFHLYSQILKNMGGRYFLFRASYEMQRKSGLLRFRYPVNYTLQKFFSLEEWKEKALPFFFDSSKEVSFSSVHINNLASDFHRVVKGECCFFSSAWYDLGTDYDWVTNPDTNYKYDVSKHWTEVEDIVQEAGDIKYVWEKSRFSYLYTVIRYDHSTGEDHSQFVFDQIQDWIDKNPLNCGPNYKCSQEISLRVLNWIFALYYYKSSPLLTESCFQKIINSIYWQIKHVYGNINFSRIAVRNNHAITETLTLYIVGLLFPWFPDAKLWKSKGKKWFEKEIEYQIAEDGTYLQFSMNYHRVVIQLLTWGIALAQRNGECFSEHVYQRAYQSVNFLYQCQELSNGYLPNYGSNDGALFFKLNDSDYRDYRPQLDALHYLLTGENLYDDVYEDRGWYANNRNCIHAEFAPLKQKIGCISFDVGGYYLIREQDTLTFIRCGKYKDRPAHADNLHMDVWYKGENILMDGGSYKYNTDASDINYFMGTQSHNTIMLGNNNQMLKGARFMWFYWSQALKASIQELDDSYCFSGVVSCFRQLGHDIAHSRKIIKKKNAPEWMVEDIVLNKPQGSKIRQLWHTQSSRIDFKSVEHNYISSKGMCSEYYGQKKENKEIEFISDSESITTIIQVI</sequence>
<dbReference type="RefSeq" id="WP_007485207.1">
    <property type="nucleotide sequence ID" value="NZ_JH724314.1"/>
</dbReference>
<feature type="domain" description="Heparinase II/III-like C-terminal" evidence="5">
    <location>
        <begin position="419"/>
        <end position="578"/>
    </location>
</feature>
<dbReference type="PATRIC" id="fig|997884.3.peg.2143"/>
<proteinExistence type="predicted"/>
<dbReference type="AlphaFoldDB" id="I8XNT1"/>
<dbReference type="PANTHER" id="PTHR39210">
    <property type="entry name" value="HEPARIN-SULFATE LYASE"/>
    <property type="match status" value="1"/>
</dbReference>
<dbReference type="InterPro" id="IPR008929">
    <property type="entry name" value="Chondroitin_lyas"/>
</dbReference>
<dbReference type="GO" id="GO:0016829">
    <property type="term" value="F:lyase activity"/>
    <property type="evidence" value="ECO:0007669"/>
    <property type="project" value="UniProtKB-KW"/>
</dbReference>
<dbReference type="GO" id="GO:0042597">
    <property type="term" value="C:periplasmic space"/>
    <property type="evidence" value="ECO:0007669"/>
    <property type="project" value="UniProtKB-SubCell"/>
</dbReference>
<evidence type="ECO:0000259" key="6">
    <source>
        <dbReference type="Pfam" id="PF16889"/>
    </source>
</evidence>
<dbReference type="Proteomes" id="UP000003089">
    <property type="component" value="Unassembled WGS sequence"/>
</dbReference>
<gene>
    <name evidence="7" type="ORF">HMPREF1068_02107</name>
</gene>
<evidence type="ECO:0000256" key="2">
    <source>
        <dbReference type="ARBA" id="ARBA00022729"/>
    </source>
</evidence>
<evidence type="ECO:0000256" key="1">
    <source>
        <dbReference type="ARBA" id="ARBA00004418"/>
    </source>
</evidence>
<protein>
    <submittedName>
        <fullName evidence="7">Uncharacterized protein</fullName>
    </submittedName>
</protein>
<dbReference type="Pfam" id="PF16889">
    <property type="entry name" value="Hepar_II_III_N"/>
    <property type="match status" value="1"/>
</dbReference>
<keyword evidence="3" id="KW-0574">Periplasm</keyword>
<dbReference type="STRING" id="997884.HMPREF1068_02107"/>
<keyword evidence="2" id="KW-0732">Signal</keyword>
<comment type="caution">
    <text evidence="7">The sequence shown here is derived from an EMBL/GenBank/DDBJ whole genome shotgun (WGS) entry which is preliminary data.</text>
</comment>
<dbReference type="Gene3D" id="1.50.10.100">
    <property type="entry name" value="Chondroitin AC/alginate lyase"/>
    <property type="match status" value="1"/>
</dbReference>